<evidence type="ECO:0008006" key="4">
    <source>
        <dbReference type="Google" id="ProtNLM"/>
    </source>
</evidence>
<reference evidence="3" key="1">
    <citation type="journal article" date="2019" name="Int. J. Syst. Evol. Microbiol.">
        <title>The Global Catalogue of Microorganisms (GCM) 10K type strain sequencing project: providing services to taxonomists for standard genome sequencing and annotation.</title>
        <authorList>
            <consortium name="The Broad Institute Genomics Platform"/>
            <consortium name="The Broad Institute Genome Sequencing Center for Infectious Disease"/>
            <person name="Wu L."/>
            <person name="Ma J."/>
        </authorList>
    </citation>
    <scope>NUCLEOTIDE SEQUENCE [LARGE SCALE GENOMIC DNA]</scope>
    <source>
        <strain evidence="3">JCM 16545</strain>
    </source>
</reference>
<gene>
    <name evidence="2" type="ORF">ACFSQZ_03760</name>
</gene>
<name>A0ABW5DZ24_9BACT</name>
<organism evidence="2 3">
    <name type="scientific">Rubritalea spongiae</name>
    <dbReference type="NCBI Taxonomy" id="430797"/>
    <lineage>
        <taxon>Bacteria</taxon>
        <taxon>Pseudomonadati</taxon>
        <taxon>Verrucomicrobiota</taxon>
        <taxon>Verrucomicrobiia</taxon>
        <taxon>Verrucomicrobiales</taxon>
        <taxon>Rubritaleaceae</taxon>
        <taxon>Rubritalea</taxon>
    </lineage>
</organism>
<evidence type="ECO:0000256" key="1">
    <source>
        <dbReference type="SAM" id="Coils"/>
    </source>
</evidence>
<proteinExistence type="predicted"/>
<evidence type="ECO:0000313" key="2">
    <source>
        <dbReference type="EMBL" id="MFD2275577.1"/>
    </source>
</evidence>
<feature type="coiled-coil region" evidence="1">
    <location>
        <begin position="23"/>
        <end position="53"/>
    </location>
</feature>
<keyword evidence="3" id="KW-1185">Reference proteome</keyword>
<comment type="caution">
    <text evidence="2">The sequence shown here is derived from an EMBL/GenBank/DDBJ whole genome shotgun (WGS) entry which is preliminary data.</text>
</comment>
<dbReference type="Proteomes" id="UP001597297">
    <property type="component" value="Unassembled WGS sequence"/>
</dbReference>
<dbReference type="EMBL" id="JBHUJC010000011">
    <property type="protein sequence ID" value="MFD2275577.1"/>
    <property type="molecule type" value="Genomic_DNA"/>
</dbReference>
<protein>
    <recommendedName>
        <fullName evidence="4">BAG domain-containing protein</fullName>
    </recommendedName>
</protein>
<dbReference type="RefSeq" id="WP_377094715.1">
    <property type="nucleotide sequence ID" value="NZ_JBHSJM010000001.1"/>
</dbReference>
<keyword evidence="1" id="KW-0175">Coiled coil</keyword>
<sequence length="73" mass="8679">MKDIKSMEDLHGEDRELYHADRIQRARCSVKRLSEALLEIENDEELEERAQRRLAGIARRRVTRVIEDMDAIE</sequence>
<evidence type="ECO:0000313" key="3">
    <source>
        <dbReference type="Proteomes" id="UP001597297"/>
    </source>
</evidence>
<accession>A0ABW5DZ24</accession>